<evidence type="ECO:0000259" key="1">
    <source>
        <dbReference type="Pfam" id="PF01168"/>
    </source>
</evidence>
<dbReference type="InterPro" id="IPR029066">
    <property type="entry name" value="PLP-binding_barrel"/>
</dbReference>
<evidence type="ECO:0000313" key="2">
    <source>
        <dbReference type="EMBL" id="KEI71484.1"/>
    </source>
</evidence>
<dbReference type="Pfam" id="PF01168">
    <property type="entry name" value="Ala_racemase_N"/>
    <property type="match status" value="1"/>
</dbReference>
<dbReference type="PANTHER" id="PTHR28004">
    <property type="entry name" value="ZGC:162816-RELATED"/>
    <property type="match status" value="1"/>
</dbReference>
<dbReference type="PANTHER" id="PTHR28004:SF2">
    <property type="entry name" value="D-SERINE DEHYDRATASE"/>
    <property type="match status" value="1"/>
</dbReference>
<dbReference type="GO" id="GO:0036088">
    <property type="term" value="P:D-serine catabolic process"/>
    <property type="evidence" value="ECO:0007669"/>
    <property type="project" value="TreeGrafter"/>
</dbReference>
<evidence type="ECO:0000313" key="3">
    <source>
        <dbReference type="Proteomes" id="UP000027997"/>
    </source>
</evidence>
<reference evidence="2 3" key="1">
    <citation type="submission" date="2014-06" db="EMBL/GenBank/DDBJ databases">
        <title>Whole Genome Sequences of Three Symbiotic Endozoicomonas Bacteria.</title>
        <authorList>
            <person name="Neave M.J."/>
            <person name="Apprill A."/>
            <person name="Voolstra C.R."/>
        </authorList>
    </citation>
    <scope>NUCLEOTIDE SEQUENCE [LARGE SCALE GENOMIC DNA]</scope>
    <source>
        <strain evidence="2 3">DSM 22380</strain>
    </source>
</reference>
<dbReference type="SUPFAM" id="SSF51419">
    <property type="entry name" value="PLP-binding barrel"/>
    <property type="match status" value="1"/>
</dbReference>
<dbReference type="InterPro" id="IPR001608">
    <property type="entry name" value="Ala_racemase_N"/>
</dbReference>
<dbReference type="GO" id="GO:0008721">
    <property type="term" value="F:D-serine ammonia-lyase activity"/>
    <property type="evidence" value="ECO:0007669"/>
    <property type="project" value="TreeGrafter"/>
</dbReference>
<comment type="caution">
    <text evidence="2">The sequence shown here is derived from an EMBL/GenBank/DDBJ whole genome shotgun (WGS) entry which is preliminary data.</text>
</comment>
<keyword evidence="3" id="KW-1185">Reference proteome</keyword>
<dbReference type="Gene3D" id="3.20.20.10">
    <property type="entry name" value="Alanine racemase"/>
    <property type="match status" value="1"/>
</dbReference>
<dbReference type="Proteomes" id="UP000027997">
    <property type="component" value="Unassembled WGS sequence"/>
</dbReference>
<dbReference type="RefSeq" id="WP_020583087.1">
    <property type="nucleotide sequence ID" value="NZ_JOJP01000001.1"/>
</dbReference>
<name>A0A081KBF8_9GAMM</name>
<gene>
    <name evidence="2" type="ORF">GV64_12685</name>
</gene>
<dbReference type="eggNOG" id="COG3616">
    <property type="taxonomic scope" value="Bacteria"/>
</dbReference>
<protein>
    <submittedName>
        <fullName evidence="2">Type III pyridoxal 5-phosphate-dependent enzyme</fullName>
    </submittedName>
</protein>
<sequence length="425" mass="47986">MNHNDTNDRYYEDMGLSLKKAGLCSPVLVIDKQRLDHNIDQLREVINRGFQYRIVAKSLPSIPLLRYIMERTGTRRLMSFHVPFLIHLIEHIPESDVLLGKPMPVSAVRYFYDWQRQHPGEFRPESQLQWLVDSLARLQEYHDFAQNNNLQLQINLEINIGLNRGGFSDLAEFQQALKLLRDSDHLSLSGLMGYEAHITKIPNLIGGPEKAFRLAMESYREFTEQVRKILGDQTLEHLCLNAGGSTTYPLYQDSSLINEIATASALVKPTDFDVFTLDHHSPAAFIATPVIKDVQKPDLPMASGISALLRMVGLSPQRAAFIYGGNWLASPCYPTGSKRSGLLGHSSNQELYEIDKDHPIQRDDFMFFRPSQSEAVFLQFGNIALMNNGNIETYWPVFQYPEPGSPLAKTTSPFSKDLSASAAEG</sequence>
<dbReference type="EMBL" id="JOJP01000001">
    <property type="protein sequence ID" value="KEI71484.1"/>
    <property type="molecule type" value="Genomic_DNA"/>
</dbReference>
<feature type="domain" description="Alanine racemase N-terminal" evidence="1">
    <location>
        <begin position="30"/>
        <end position="232"/>
    </location>
</feature>
<dbReference type="STRING" id="305900.GV64_12685"/>
<dbReference type="InterPro" id="IPR051466">
    <property type="entry name" value="D-amino_acid_metab_enzyme"/>
</dbReference>
<organism evidence="2 3">
    <name type="scientific">Endozoicomonas elysicola</name>
    <dbReference type="NCBI Taxonomy" id="305900"/>
    <lineage>
        <taxon>Bacteria</taxon>
        <taxon>Pseudomonadati</taxon>
        <taxon>Pseudomonadota</taxon>
        <taxon>Gammaproteobacteria</taxon>
        <taxon>Oceanospirillales</taxon>
        <taxon>Endozoicomonadaceae</taxon>
        <taxon>Endozoicomonas</taxon>
    </lineage>
</organism>
<proteinExistence type="predicted"/>
<accession>A0A081KBF8</accession>
<dbReference type="AlphaFoldDB" id="A0A081KBF8"/>